<keyword evidence="11" id="KW-0067">ATP-binding</keyword>
<feature type="domain" description="ATP-grasp" evidence="21">
    <location>
        <begin position="131"/>
        <end position="326"/>
    </location>
</feature>
<dbReference type="GO" id="GO:0005737">
    <property type="term" value="C:cytoplasm"/>
    <property type="evidence" value="ECO:0007669"/>
    <property type="project" value="TreeGrafter"/>
</dbReference>
<evidence type="ECO:0000259" key="21">
    <source>
        <dbReference type="PROSITE" id="PS50975"/>
    </source>
</evidence>
<evidence type="ECO:0000256" key="19">
    <source>
        <dbReference type="ARBA" id="ARBA00047359"/>
    </source>
</evidence>
<dbReference type="InterPro" id="IPR058047">
    <property type="entry name" value="CPSase_preATP-grasp"/>
</dbReference>
<evidence type="ECO:0000256" key="4">
    <source>
        <dbReference type="ARBA" id="ARBA00012738"/>
    </source>
</evidence>
<evidence type="ECO:0000256" key="2">
    <source>
        <dbReference type="ARBA" id="ARBA00005077"/>
    </source>
</evidence>
<dbReference type="NCBIfam" id="TIGR01369">
    <property type="entry name" value="CPSaseII_lrg"/>
    <property type="match status" value="1"/>
</dbReference>
<dbReference type="PROSITE" id="PS00867">
    <property type="entry name" value="CPSASE_2"/>
    <property type="match status" value="2"/>
</dbReference>
<comment type="similarity">
    <text evidence="3">Belongs to the CarB family.</text>
</comment>
<evidence type="ECO:0000256" key="20">
    <source>
        <dbReference type="ARBA" id="ARBA00074190"/>
    </source>
</evidence>
<accession>A0A1W1CR12</accession>
<evidence type="ECO:0000256" key="16">
    <source>
        <dbReference type="ARBA" id="ARBA00044249"/>
    </source>
</evidence>
<dbReference type="Gene3D" id="3.30.470.20">
    <property type="entry name" value="ATP-grasp fold, B domain"/>
    <property type="match status" value="2"/>
</dbReference>
<dbReference type="GO" id="GO:0044205">
    <property type="term" value="P:'de novo' UMP biosynthetic process"/>
    <property type="evidence" value="ECO:0007669"/>
    <property type="project" value="UniProtKB-UniPathway"/>
</dbReference>
<evidence type="ECO:0000256" key="10">
    <source>
        <dbReference type="ARBA" id="ARBA00022741"/>
    </source>
</evidence>
<dbReference type="Pfam" id="PF02142">
    <property type="entry name" value="MGS"/>
    <property type="match status" value="1"/>
</dbReference>
<dbReference type="HAMAP" id="MF_01210_B">
    <property type="entry name" value="CPSase_L_chain_B"/>
    <property type="match status" value="1"/>
</dbReference>
<dbReference type="PRINTS" id="PR00098">
    <property type="entry name" value="CPSASE"/>
</dbReference>
<dbReference type="Pfam" id="PF25596">
    <property type="entry name" value="CPSase_L_D1"/>
    <property type="match status" value="2"/>
</dbReference>
<dbReference type="InterPro" id="IPR006275">
    <property type="entry name" value="CPSase_lsu"/>
</dbReference>
<dbReference type="PANTHER" id="PTHR11405">
    <property type="entry name" value="CARBAMOYLTRANSFERASE FAMILY MEMBER"/>
    <property type="match status" value="1"/>
</dbReference>
<dbReference type="Gene3D" id="1.10.1030.10">
    <property type="entry name" value="Carbamoyl-phosphate synthetase, large subunit oligomerisation domain"/>
    <property type="match status" value="1"/>
</dbReference>
<dbReference type="PANTHER" id="PTHR11405:SF53">
    <property type="entry name" value="CARBAMOYL-PHOSPHATE SYNTHASE [AMMONIA], MITOCHONDRIAL"/>
    <property type="match status" value="1"/>
</dbReference>
<sequence>MPKRTDIKTILLIGSGPIVIGQACEFDYSGTQAAKTLKELGYKVILINSNPATIMTDPEFADRTYIEPITPEVVSKIIKQENVDAILPTMGGQTALNVAMDMYDAGMLKEVEFLGANPEAIKKGEDRHLFNEAMIKIGMDLPKSANAYNLEEALTLAKEIGFPVISRASFTMAGGGSGVAYNIDEFKKLAQEGLDASPISEIEIMESLLGWKEYEMEVIRDKADNCIIVCSIENFDPMGTHTGDSITIAPALTLTDKEYQNMRDASFKILREIGVDTGGSNVQFSINPDTGRMIVIEMNPRVSRSSALASKATGYPIAKVATLLAVGFTLDEITNDITGTPASFEPVIDYIVTKLPRFTFEKFPMADSTLTTAMKSVGEAMAIGRTFKESFQKALCSLETGLTGFNTIKCDGEELVREIRRSHADRMLYVYEGLRRGMSVDAIFDLSKIDRWFLYQLEELAIREKEMDIALLSDATRLRQVKAEGFSDAMIAEVINKKEGLTLSENDIYNAREKAGVMLEYNEVDTCAAEFKALTPYLYSTTNITKLPQTQIAESNEKKVLVIGGGPNRIGQGIEFDYCCVHAAFALEDMGIKSIMYNCNPETVSTDYDTSDILYFEPIDFEHVRNVIELEKPDGVIVHFGGQTPLKLAKDLTAIGAKISGTTAKVIDLAEDRELFSAFINELGLKQPDNGTVFEKDKALVVANRIGYPVLVRPSFVLGGRGMKTVYSDEELNQYMDEAVSVSNDAPVLIDKFLDNAIELDVDAICDGKDVYIGSVMQHIEEAGIHSGDSACSLPPVSISSQLQEEVKEQTAAIALGLGVVGLMNIQYAIHKGEIYLIEVNPRASRTVPFVSKATGVPLAKVATRVMLQGNLKEALKFYDTFNVVNFDKKIMEPTLKNHVAVKEAVFPFNKLPGSDLILGPEMKSTGEVMGISDNFGMSFAKSQFASKNNIPLEGKLFLSLTEIDKPNAGEVGKMFTDLGFEIVATSGTHAALEVAGVPSTKVLKISEGRPNIDDMIRNEEIAIAINTSDNAGSKTDARTIRQSVLANHVAYFTTLAAAKATAMAIKELKATSGELQPKALQDYLS</sequence>
<dbReference type="InterPro" id="IPR005483">
    <property type="entry name" value="CPSase_dom"/>
</dbReference>
<comment type="cofactor">
    <cofactor evidence="1">
        <name>Mn(2+)</name>
        <dbReference type="ChEBI" id="CHEBI:29035"/>
    </cofactor>
</comment>
<evidence type="ECO:0000256" key="15">
    <source>
        <dbReference type="ARBA" id="ARBA00044063"/>
    </source>
</evidence>
<dbReference type="GO" id="GO:0006541">
    <property type="term" value="P:glutamine metabolic process"/>
    <property type="evidence" value="ECO:0007669"/>
    <property type="project" value="TreeGrafter"/>
</dbReference>
<dbReference type="SMART" id="SM00851">
    <property type="entry name" value="MGS"/>
    <property type="match status" value="1"/>
</dbReference>
<keyword evidence="13" id="KW-0665">Pyrimidine biosynthesis</keyword>
<dbReference type="SUPFAM" id="SSF56059">
    <property type="entry name" value="Glutathione synthetase ATP-binding domain-like"/>
    <property type="match status" value="2"/>
</dbReference>
<dbReference type="InterPro" id="IPR036914">
    <property type="entry name" value="MGS-like_dom_sf"/>
</dbReference>
<dbReference type="CDD" id="cd01424">
    <property type="entry name" value="MGS_CPS_II"/>
    <property type="match status" value="1"/>
</dbReference>
<comment type="catalytic activity">
    <reaction evidence="19">
        <text>hydrogencarbonate + NH4(+) + 2 ATP = carbamoyl phosphate + 2 ADP + phosphate + 2 H(+)</text>
        <dbReference type="Rhea" id="RHEA:18029"/>
        <dbReference type="ChEBI" id="CHEBI:15378"/>
        <dbReference type="ChEBI" id="CHEBI:17544"/>
        <dbReference type="ChEBI" id="CHEBI:28938"/>
        <dbReference type="ChEBI" id="CHEBI:30616"/>
        <dbReference type="ChEBI" id="CHEBI:43474"/>
        <dbReference type="ChEBI" id="CHEBI:58228"/>
        <dbReference type="ChEBI" id="CHEBI:456216"/>
        <dbReference type="EC" id="6.3.4.16"/>
    </reaction>
</comment>
<dbReference type="SMART" id="SM01096">
    <property type="entry name" value="CPSase_L_D3"/>
    <property type="match status" value="1"/>
</dbReference>
<evidence type="ECO:0000256" key="13">
    <source>
        <dbReference type="ARBA" id="ARBA00022975"/>
    </source>
</evidence>
<evidence type="ECO:0000256" key="7">
    <source>
        <dbReference type="ARBA" id="ARBA00022605"/>
    </source>
</evidence>
<evidence type="ECO:0000256" key="3">
    <source>
        <dbReference type="ARBA" id="ARBA00009799"/>
    </source>
</evidence>
<gene>
    <name evidence="23" type="ORF">MNB_SV-3-1268</name>
</gene>
<protein>
    <recommendedName>
        <fullName evidence="20">Carbamoyl phosphate synthase arginine-specific large chain, chloroplastic</fullName>
        <ecNumber evidence="15">6.3.4.16</ecNumber>
        <ecNumber evidence="4">6.3.5.5</ecNumber>
    </recommendedName>
    <alternativeName>
        <fullName evidence="17">Ammonium-dependent carbamoyl phosphate synthetase</fullName>
    </alternativeName>
    <alternativeName>
        <fullName evidence="16">Arginine-specific carbamoyl phosphate synthetase, ammonia chain</fullName>
    </alternativeName>
    <alternativeName>
        <fullName evidence="18">Glutamine-dependent carbamoyl phosphate synthetase</fullName>
    </alternativeName>
</protein>
<evidence type="ECO:0000256" key="18">
    <source>
        <dbReference type="ARBA" id="ARBA00044334"/>
    </source>
</evidence>
<dbReference type="FunFam" id="3.40.50.20:FF:000001">
    <property type="entry name" value="Carbamoyl-phosphate synthase large chain"/>
    <property type="match status" value="2"/>
</dbReference>
<dbReference type="InterPro" id="IPR005480">
    <property type="entry name" value="CPSase_lsu_oligo"/>
</dbReference>
<dbReference type="UniPathway" id="UPA00070">
    <property type="reaction ID" value="UER00115"/>
</dbReference>
<dbReference type="InterPro" id="IPR011607">
    <property type="entry name" value="MGS-like_dom"/>
</dbReference>
<evidence type="ECO:0000256" key="9">
    <source>
        <dbReference type="ARBA" id="ARBA00022737"/>
    </source>
</evidence>
<reference evidence="23" key="1">
    <citation type="submission" date="2016-10" db="EMBL/GenBank/DDBJ databases">
        <authorList>
            <person name="de Groot N.N."/>
        </authorList>
    </citation>
    <scope>NUCLEOTIDE SEQUENCE</scope>
</reference>
<dbReference type="FunFam" id="3.30.1490.20:FF:000001">
    <property type="entry name" value="Carbamoyl-phosphate synthase large chain"/>
    <property type="match status" value="1"/>
</dbReference>
<keyword evidence="8" id="KW-0479">Metal-binding</keyword>
<dbReference type="PROSITE" id="PS50975">
    <property type="entry name" value="ATP_GRASP"/>
    <property type="match status" value="2"/>
</dbReference>
<dbReference type="GO" id="GO:0046872">
    <property type="term" value="F:metal ion binding"/>
    <property type="evidence" value="ECO:0007669"/>
    <property type="project" value="UniProtKB-KW"/>
</dbReference>
<dbReference type="EC" id="6.3.4.16" evidence="15"/>
<dbReference type="Pfam" id="PF02787">
    <property type="entry name" value="CPSase_L_D3"/>
    <property type="match status" value="1"/>
</dbReference>
<evidence type="ECO:0000256" key="14">
    <source>
        <dbReference type="ARBA" id="ARBA00023211"/>
    </source>
</evidence>
<evidence type="ECO:0000256" key="11">
    <source>
        <dbReference type="ARBA" id="ARBA00022840"/>
    </source>
</evidence>
<evidence type="ECO:0000256" key="8">
    <source>
        <dbReference type="ARBA" id="ARBA00022723"/>
    </source>
</evidence>
<dbReference type="PROSITE" id="PS51855">
    <property type="entry name" value="MGS"/>
    <property type="match status" value="1"/>
</dbReference>
<keyword evidence="9" id="KW-0677">Repeat</keyword>
<dbReference type="FunFam" id="3.30.470.20:FF:000013">
    <property type="entry name" value="Carbamoyl-phosphate synthase large chain"/>
    <property type="match status" value="1"/>
</dbReference>
<keyword evidence="6 23" id="KW-0436">Ligase</keyword>
<organism evidence="23">
    <name type="scientific">hydrothermal vent metagenome</name>
    <dbReference type="NCBI Taxonomy" id="652676"/>
    <lineage>
        <taxon>unclassified sequences</taxon>
        <taxon>metagenomes</taxon>
        <taxon>ecological metagenomes</taxon>
    </lineage>
</organism>
<evidence type="ECO:0000259" key="22">
    <source>
        <dbReference type="PROSITE" id="PS51855"/>
    </source>
</evidence>
<dbReference type="SUPFAM" id="SSF48108">
    <property type="entry name" value="Carbamoyl phosphate synthetase, large subunit connection domain"/>
    <property type="match status" value="1"/>
</dbReference>
<feature type="domain" description="MGS-like" evidence="22">
    <location>
        <begin position="949"/>
        <end position="1086"/>
    </location>
</feature>
<keyword evidence="5" id="KW-0055">Arginine biosynthesis</keyword>
<evidence type="ECO:0000313" key="23">
    <source>
        <dbReference type="EMBL" id="SFV68155.1"/>
    </source>
</evidence>
<evidence type="ECO:0000256" key="5">
    <source>
        <dbReference type="ARBA" id="ARBA00022571"/>
    </source>
</evidence>
<dbReference type="SUPFAM" id="SSF52440">
    <property type="entry name" value="PreATP-grasp domain"/>
    <property type="match status" value="2"/>
</dbReference>
<dbReference type="Gene3D" id="3.40.50.20">
    <property type="match status" value="2"/>
</dbReference>
<evidence type="ECO:0000256" key="6">
    <source>
        <dbReference type="ARBA" id="ARBA00022598"/>
    </source>
</evidence>
<evidence type="ECO:0000256" key="12">
    <source>
        <dbReference type="ARBA" id="ARBA00022842"/>
    </source>
</evidence>
<dbReference type="FunFam" id="3.30.470.20:FF:000007">
    <property type="entry name" value="Carbamoyl-phosphate synthase large chain"/>
    <property type="match status" value="1"/>
</dbReference>
<dbReference type="PROSITE" id="PS00866">
    <property type="entry name" value="CPSASE_1"/>
    <property type="match status" value="1"/>
</dbReference>
<proteinExistence type="inferred from homology"/>
<dbReference type="GO" id="GO:0004087">
    <property type="term" value="F:carbamoyl-phosphate synthase (ammonia) activity"/>
    <property type="evidence" value="ECO:0007669"/>
    <property type="project" value="UniProtKB-EC"/>
</dbReference>
<dbReference type="FunFam" id="1.10.1030.10:FF:000002">
    <property type="entry name" value="Carbamoyl-phosphate synthase large chain"/>
    <property type="match status" value="1"/>
</dbReference>
<dbReference type="GO" id="GO:0005524">
    <property type="term" value="F:ATP binding"/>
    <property type="evidence" value="ECO:0007669"/>
    <property type="project" value="UniProtKB-KW"/>
</dbReference>
<feature type="domain" description="ATP-grasp" evidence="21">
    <location>
        <begin position="677"/>
        <end position="868"/>
    </location>
</feature>
<dbReference type="GO" id="GO:0004088">
    <property type="term" value="F:carbamoyl-phosphate synthase (glutamine-hydrolyzing) activity"/>
    <property type="evidence" value="ECO:0007669"/>
    <property type="project" value="UniProtKB-EC"/>
</dbReference>
<dbReference type="NCBIfam" id="NF003671">
    <property type="entry name" value="PRK05294.1"/>
    <property type="match status" value="1"/>
</dbReference>
<dbReference type="InterPro" id="IPR033937">
    <property type="entry name" value="MGS_CPS_CarB"/>
</dbReference>
<keyword evidence="10" id="KW-0547">Nucleotide-binding</keyword>
<keyword evidence="14" id="KW-0464">Manganese</keyword>
<dbReference type="InterPro" id="IPR016185">
    <property type="entry name" value="PreATP-grasp_dom_sf"/>
</dbReference>
<keyword evidence="7" id="KW-0028">Amino-acid biosynthesis</keyword>
<dbReference type="InterPro" id="IPR011761">
    <property type="entry name" value="ATP-grasp"/>
</dbReference>
<dbReference type="NCBIfam" id="NF009455">
    <property type="entry name" value="PRK12815.1"/>
    <property type="match status" value="1"/>
</dbReference>
<keyword evidence="12" id="KW-0460">Magnesium</keyword>
<dbReference type="Pfam" id="PF02786">
    <property type="entry name" value="CPSase_L_D2"/>
    <property type="match status" value="2"/>
</dbReference>
<dbReference type="Gene3D" id="3.40.50.1380">
    <property type="entry name" value="Methylglyoxal synthase-like domain"/>
    <property type="match status" value="1"/>
</dbReference>
<evidence type="ECO:0000256" key="17">
    <source>
        <dbReference type="ARBA" id="ARBA00044318"/>
    </source>
</evidence>
<dbReference type="EC" id="6.3.5.5" evidence="4"/>
<dbReference type="EMBL" id="FPHI01000040">
    <property type="protein sequence ID" value="SFV68155.1"/>
    <property type="molecule type" value="Genomic_DNA"/>
</dbReference>
<dbReference type="AlphaFoldDB" id="A0A1W1CR12"/>
<dbReference type="SUPFAM" id="SSF52335">
    <property type="entry name" value="Methylglyoxal synthase-like"/>
    <property type="match status" value="1"/>
</dbReference>
<dbReference type="GO" id="GO:0006526">
    <property type="term" value="P:L-arginine biosynthetic process"/>
    <property type="evidence" value="ECO:0007669"/>
    <property type="project" value="UniProtKB-KW"/>
</dbReference>
<name>A0A1W1CR12_9ZZZZ</name>
<comment type="pathway">
    <text evidence="2">Amino-acid biosynthesis; L-arginine biosynthesis; carbamoyl phosphate from bicarbonate: step 1/1.</text>
</comment>
<dbReference type="PROSITE" id="PS51257">
    <property type="entry name" value="PROKAR_LIPOPROTEIN"/>
    <property type="match status" value="1"/>
</dbReference>
<evidence type="ECO:0000256" key="1">
    <source>
        <dbReference type="ARBA" id="ARBA00001936"/>
    </source>
</evidence>
<dbReference type="InterPro" id="IPR005479">
    <property type="entry name" value="CPAse_ATP-bd"/>
</dbReference>
<dbReference type="InterPro" id="IPR036897">
    <property type="entry name" value="CarbamoylP_synth_lsu_oligo_sf"/>
</dbReference>